<dbReference type="Proteomes" id="UP000551878">
    <property type="component" value="Unassembled WGS sequence"/>
</dbReference>
<comment type="caution">
    <text evidence="1">The sequence shown here is derived from an EMBL/GenBank/DDBJ whole genome shotgun (WGS) entry which is preliminary data.</text>
</comment>
<accession>A0A840QRD3</accession>
<dbReference type="RefSeq" id="WP_184664284.1">
    <property type="nucleotide sequence ID" value="NZ_JACHHB010000008.1"/>
</dbReference>
<dbReference type="AlphaFoldDB" id="A0A840QRD3"/>
<dbReference type="EMBL" id="JACHHB010000008">
    <property type="protein sequence ID" value="MBB5173847.1"/>
    <property type="molecule type" value="Genomic_DNA"/>
</dbReference>
<sequence length="159" mass="18751">MAIKESEFFHGTVLSRILRKKEPTSLEKIESELGDKWSSYIINDRTIIHISHRKSTRTGLSKYWYFSFTPDQLKELKHSFPYKHTVALVCLDANSHLDQAEICFLNKKQTNQLIDPKSKADQHIRITLENKQHFKVYGSLRDWHHALTIDRNQIDQVDM</sequence>
<keyword evidence="2" id="KW-1185">Reference proteome</keyword>
<evidence type="ECO:0000313" key="2">
    <source>
        <dbReference type="Proteomes" id="UP000551878"/>
    </source>
</evidence>
<protein>
    <submittedName>
        <fullName evidence="1">Uncharacterized protein</fullName>
    </submittedName>
</protein>
<name>A0A840QRD3_9BACI</name>
<organism evidence="1 2">
    <name type="scientific">Texcoconibacillus texcoconensis</name>
    <dbReference type="NCBI Taxonomy" id="1095777"/>
    <lineage>
        <taxon>Bacteria</taxon>
        <taxon>Bacillati</taxon>
        <taxon>Bacillota</taxon>
        <taxon>Bacilli</taxon>
        <taxon>Bacillales</taxon>
        <taxon>Bacillaceae</taxon>
        <taxon>Texcoconibacillus</taxon>
    </lineage>
</organism>
<proteinExistence type="predicted"/>
<reference evidence="1 2" key="1">
    <citation type="submission" date="2020-08" db="EMBL/GenBank/DDBJ databases">
        <title>Genomic Encyclopedia of Type Strains, Phase IV (KMG-IV): sequencing the most valuable type-strain genomes for metagenomic binning, comparative biology and taxonomic classification.</title>
        <authorList>
            <person name="Goeker M."/>
        </authorList>
    </citation>
    <scope>NUCLEOTIDE SEQUENCE [LARGE SCALE GENOMIC DNA]</scope>
    <source>
        <strain evidence="1 2">DSM 24696</strain>
    </source>
</reference>
<gene>
    <name evidence="1" type="ORF">HNQ41_002037</name>
</gene>
<evidence type="ECO:0000313" key="1">
    <source>
        <dbReference type="EMBL" id="MBB5173847.1"/>
    </source>
</evidence>